<comment type="caution">
    <text evidence="1">The sequence shown here is derived from an EMBL/GenBank/DDBJ whole genome shotgun (WGS) entry which is preliminary data.</text>
</comment>
<protein>
    <submittedName>
        <fullName evidence="1">Uncharacterized protein</fullName>
    </submittedName>
</protein>
<evidence type="ECO:0000313" key="2">
    <source>
        <dbReference type="Proteomes" id="UP000034078"/>
    </source>
</evidence>
<dbReference type="EMBL" id="LCKO01000001">
    <property type="protein sequence ID" value="KKU01304.1"/>
    <property type="molecule type" value="Genomic_DNA"/>
</dbReference>
<evidence type="ECO:0000313" key="1">
    <source>
        <dbReference type="EMBL" id="KKU01304.1"/>
    </source>
</evidence>
<accession>A0A837IQJ0</accession>
<reference evidence="1 2" key="1">
    <citation type="journal article" date="2015" name="Nature">
        <title>rRNA introns, odd ribosomes, and small enigmatic genomes across a large radiation of phyla.</title>
        <authorList>
            <person name="Brown C.T."/>
            <person name="Hug L.A."/>
            <person name="Thomas B.C."/>
            <person name="Sharon I."/>
            <person name="Castelle C.J."/>
            <person name="Singh A."/>
            <person name="Wilkins M.J."/>
            <person name="Williams K.H."/>
            <person name="Banfield J.F."/>
        </authorList>
    </citation>
    <scope>NUCLEOTIDE SEQUENCE [LARGE SCALE GENOMIC DNA]</scope>
</reference>
<organism evidence="1 2">
    <name type="scientific">Candidatus Collierbacteria bacterium GW2011_GWB2_45_17</name>
    <dbReference type="NCBI Taxonomy" id="1618388"/>
    <lineage>
        <taxon>Bacteria</taxon>
        <taxon>Candidatus Collieribacteriota</taxon>
    </lineage>
</organism>
<dbReference type="Proteomes" id="UP000034078">
    <property type="component" value="Unassembled WGS sequence"/>
</dbReference>
<dbReference type="AlphaFoldDB" id="A0A837IQJ0"/>
<name>A0A837IQJ0_9BACT</name>
<proteinExistence type="predicted"/>
<sequence>MNNIFIRILLISLALFGVYKIFPQISEPVDYYLKNPQFQASVVVPVIKGANKILPDKLQLPSIKVMGVNTGYTDEPPLKTLTDEISKQAASVAAGLVEKSSKAVSDQFCNALLEKIKTECGQ</sequence>
<gene>
    <name evidence="1" type="ORF">UX01_C0001G0148</name>
</gene>